<keyword evidence="2" id="KW-1185">Reference proteome</keyword>
<gene>
    <name evidence="1" type="ORF">EC957_008656</name>
</gene>
<proteinExistence type="predicted"/>
<dbReference type="AlphaFoldDB" id="A0A9P6FB64"/>
<sequence>MDFCSARLRSVRRERTVTLSYRHCSKHFWLLVLENPELTFLHMSRNLQRLGTLANELGPFYYKALSGLKNLITFSDPYYRLSLPVVLGSLPLVKHLCLELPKWNRLLDVTYPHLETLELKEGLVYISDMFNILKHCPNAVYLVFEGVRLEPIKYFEDMECSDDDEEEEVVLFGVEDIKAVLGGMVCRLERLRMSRGARFEYMEQFLPLLSSLTKCHNEEDQH</sequence>
<name>A0A9P6FB64_9FUNG</name>
<comment type="caution">
    <text evidence="1">The sequence shown here is derived from an EMBL/GenBank/DDBJ whole genome shotgun (WGS) entry which is preliminary data.</text>
</comment>
<reference evidence="1" key="1">
    <citation type="journal article" date="2020" name="Fungal Divers.">
        <title>Resolving the Mortierellaceae phylogeny through synthesis of multi-gene phylogenetics and phylogenomics.</title>
        <authorList>
            <person name="Vandepol N."/>
            <person name="Liber J."/>
            <person name="Desiro A."/>
            <person name="Na H."/>
            <person name="Kennedy M."/>
            <person name="Barry K."/>
            <person name="Grigoriev I.V."/>
            <person name="Miller A.N."/>
            <person name="O'Donnell K."/>
            <person name="Stajich J.E."/>
            <person name="Bonito G."/>
        </authorList>
    </citation>
    <scope>NUCLEOTIDE SEQUENCE</scope>
    <source>
        <strain evidence="1">NRRL 2591</strain>
    </source>
</reference>
<dbReference type="SUPFAM" id="SSF52047">
    <property type="entry name" value="RNI-like"/>
    <property type="match status" value="1"/>
</dbReference>
<protein>
    <recommendedName>
        <fullName evidence="3">F-box protein</fullName>
    </recommendedName>
</protein>
<organism evidence="1 2">
    <name type="scientific">Mortierella hygrophila</name>
    <dbReference type="NCBI Taxonomy" id="979708"/>
    <lineage>
        <taxon>Eukaryota</taxon>
        <taxon>Fungi</taxon>
        <taxon>Fungi incertae sedis</taxon>
        <taxon>Mucoromycota</taxon>
        <taxon>Mortierellomycotina</taxon>
        <taxon>Mortierellomycetes</taxon>
        <taxon>Mortierellales</taxon>
        <taxon>Mortierellaceae</taxon>
        <taxon>Mortierella</taxon>
    </lineage>
</organism>
<evidence type="ECO:0008006" key="3">
    <source>
        <dbReference type="Google" id="ProtNLM"/>
    </source>
</evidence>
<dbReference type="Proteomes" id="UP000723463">
    <property type="component" value="Unassembled WGS sequence"/>
</dbReference>
<dbReference type="EMBL" id="JAAAXW010000044">
    <property type="protein sequence ID" value="KAF9547307.1"/>
    <property type="molecule type" value="Genomic_DNA"/>
</dbReference>
<evidence type="ECO:0000313" key="1">
    <source>
        <dbReference type="EMBL" id="KAF9547307.1"/>
    </source>
</evidence>
<accession>A0A9P6FB64</accession>
<evidence type="ECO:0000313" key="2">
    <source>
        <dbReference type="Proteomes" id="UP000723463"/>
    </source>
</evidence>